<dbReference type="eggNOG" id="ENOG5030TD3">
    <property type="taxonomic scope" value="Bacteria"/>
</dbReference>
<accession>D1C1U8</accession>
<dbReference type="HOGENOM" id="CLU_2481714_0_0_0"/>
<dbReference type="KEGG" id="sti:Sthe_0778"/>
<evidence type="ECO:0000313" key="1">
    <source>
        <dbReference type="EMBL" id="ACZ38215.1"/>
    </source>
</evidence>
<protein>
    <submittedName>
        <fullName evidence="1">Uncharacterized protein</fullName>
    </submittedName>
</protein>
<keyword evidence="2" id="KW-1185">Reference proteome</keyword>
<name>D1C1U8_SPHTD</name>
<dbReference type="AlphaFoldDB" id="D1C1U8"/>
<sequence length="87" mass="9888">MESRGYQVIGRRLSQPQTLIFRDPDGRHFLRAGCGTRLVRVTARDAMRLMRSRDYHSVLDRSWRSEIDAIVMDCPLPDTAAPEVAGS</sequence>
<gene>
    <name evidence="1" type="ordered locus">Sthe_0778</name>
</gene>
<dbReference type="InParanoid" id="D1C1U8"/>
<evidence type="ECO:0000313" key="2">
    <source>
        <dbReference type="Proteomes" id="UP000002027"/>
    </source>
</evidence>
<dbReference type="OrthoDB" id="166154at2"/>
<organism evidence="1 2">
    <name type="scientific">Sphaerobacter thermophilus (strain ATCC 49802 / DSM 20745 / KCCM 41009 / NCIMB 13125 / S 6022)</name>
    <dbReference type="NCBI Taxonomy" id="479434"/>
    <lineage>
        <taxon>Bacteria</taxon>
        <taxon>Pseudomonadati</taxon>
        <taxon>Thermomicrobiota</taxon>
        <taxon>Thermomicrobia</taxon>
        <taxon>Sphaerobacterales</taxon>
        <taxon>Sphaerobacterineae</taxon>
        <taxon>Sphaerobacteraceae</taxon>
        <taxon>Sphaerobacter</taxon>
    </lineage>
</organism>
<reference evidence="1 2" key="2">
    <citation type="journal article" date="2010" name="Stand. Genomic Sci.">
        <title>Complete genome sequence of Desulfohalobium retbaense type strain (HR(100)).</title>
        <authorList>
            <person name="Spring S."/>
            <person name="Nolan M."/>
            <person name="Lapidus A."/>
            <person name="Glavina Del Rio T."/>
            <person name="Copeland A."/>
            <person name="Tice H."/>
            <person name="Cheng J.F."/>
            <person name="Lucas S."/>
            <person name="Land M."/>
            <person name="Chen F."/>
            <person name="Bruce D."/>
            <person name="Goodwin L."/>
            <person name="Pitluck S."/>
            <person name="Ivanova N."/>
            <person name="Mavromatis K."/>
            <person name="Mikhailova N."/>
            <person name="Pati A."/>
            <person name="Chen A."/>
            <person name="Palaniappan K."/>
            <person name="Hauser L."/>
            <person name="Chang Y.J."/>
            <person name="Jeffries C.D."/>
            <person name="Munk C."/>
            <person name="Kiss H."/>
            <person name="Chain P."/>
            <person name="Han C."/>
            <person name="Brettin T."/>
            <person name="Detter J.C."/>
            <person name="Schuler E."/>
            <person name="Goker M."/>
            <person name="Rohde M."/>
            <person name="Bristow J."/>
            <person name="Eisen J.A."/>
            <person name="Markowitz V."/>
            <person name="Hugenholtz P."/>
            <person name="Kyrpides N.C."/>
            <person name="Klenk H.P."/>
        </authorList>
    </citation>
    <scope>NUCLEOTIDE SEQUENCE [LARGE SCALE GENOMIC DNA]</scope>
    <source>
        <strain evidence="2">ATCC 49802 / DSM 20745 / S 6022</strain>
    </source>
</reference>
<dbReference type="EMBL" id="CP001823">
    <property type="protein sequence ID" value="ACZ38215.1"/>
    <property type="molecule type" value="Genomic_DNA"/>
</dbReference>
<dbReference type="Proteomes" id="UP000002027">
    <property type="component" value="Chromosome 1"/>
</dbReference>
<dbReference type="RefSeq" id="WP_012871262.1">
    <property type="nucleotide sequence ID" value="NC_013523.1"/>
</dbReference>
<proteinExistence type="predicted"/>
<reference evidence="2" key="1">
    <citation type="submission" date="2009-11" db="EMBL/GenBank/DDBJ databases">
        <title>The complete chromosome 1 of Sphaerobacter thermophilus DSM 20745.</title>
        <authorList>
            <person name="Lucas S."/>
            <person name="Copeland A."/>
            <person name="Lapidus A."/>
            <person name="Glavina del Rio T."/>
            <person name="Dalin E."/>
            <person name="Tice H."/>
            <person name="Bruce D."/>
            <person name="Goodwin L."/>
            <person name="Pitluck S."/>
            <person name="Kyrpides N."/>
            <person name="Mavromatis K."/>
            <person name="Ivanova N."/>
            <person name="Mikhailova N."/>
            <person name="LaButti K.M."/>
            <person name="Clum A."/>
            <person name="Sun H.I."/>
            <person name="Brettin T."/>
            <person name="Detter J.C."/>
            <person name="Han C."/>
            <person name="Larimer F."/>
            <person name="Land M."/>
            <person name="Hauser L."/>
            <person name="Markowitz V."/>
            <person name="Cheng J.F."/>
            <person name="Hugenholtz P."/>
            <person name="Woyke T."/>
            <person name="Wu D."/>
            <person name="Steenblock K."/>
            <person name="Schneider S."/>
            <person name="Pukall R."/>
            <person name="Goeker M."/>
            <person name="Klenk H.P."/>
            <person name="Eisen J.A."/>
        </authorList>
    </citation>
    <scope>NUCLEOTIDE SEQUENCE [LARGE SCALE GENOMIC DNA]</scope>
    <source>
        <strain evidence="2">ATCC 49802 / DSM 20745 / S 6022</strain>
    </source>
</reference>